<evidence type="ECO:0000256" key="10">
    <source>
        <dbReference type="RuleBase" id="RU351113"/>
    </source>
</evidence>
<keyword evidence="9 10" id="KW-0807">Transducer</keyword>
<comment type="caution">
    <text evidence="11">The sequence shown here is derived from an EMBL/GenBank/DDBJ whole genome shotgun (WGS) entry which is preliminary data.</text>
</comment>
<evidence type="ECO:0000256" key="1">
    <source>
        <dbReference type="ARBA" id="ARBA00004651"/>
    </source>
</evidence>
<evidence type="ECO:0000256" key="7">
    <source>
        <dbReference type="ARBA" id="ARBA00023136"/>
    </source>
</evidence>
<evidence type="ECO:0000256" key="5">
    <source>
        <dbReference type="ARBA" id="ARBA00022725"/>
    </source>
</evidence>
<evidence type="ECO:0000256" key="8">
    <source>
        <dbReference type="ARBA" id="ARBA00023170"/>
    </source>
</evidence>
<feature type="transmembrane region" description="Helical" evidence="10">
    <location>
        <begin position="39"/>
        <end position="65"/>
    </location>
</feature>
<dbReference type="Proteomes" id="UP001359485">
    <property type="component" value="Unassembled WGS sequence"/>
</dbReference>
<dbReference type="Pfam" id="PF02949">
    <property type="entry name" value="7tm_6"/>
    <property type="match status" value="1"/>
</dbReference>
<keyword evidence="2" id="KW-1003">Cell membrane</keyword>
<evidence type="ECO:0000313" key="12">
    <source>
        <dbReference type="Proteomes" id="UP001359485"/>
    </source>
</evidence>
<keyword evidence="5 10" id="KW-0552">Olfaction</keyword>
<feature type="transmembrane region" description="Helical" evidence="10">
    <location>
        <begin position="136"/>
        <end position="154"/>
    </location>
</feature>
<evidence type="ECO:0000256" key="4">
    <source>
        <dbReference type="ARBA" id="ARBA00022692"/>
    </source>
</evidence>
<keyword evidence="6 10" id="KW-1133">Transmembrane helix</keyword>
<gene>
    <name evidence="11" type="ORF">RUM44_012635</name>
</gene>
<keyword evidence="3 10" id="KW-0716">Sensory transduction</keyword>
<evidence type="ECO:0000256" key="3">
    <source>
        <dbReference type="ARBA" id="ARBA00022606"/>
    </source>
</evidence>
<dbReference type="PANTHER" id="PTHR21137:SF35">
    <property type="entry name" value="ODORANT RECEPTOR 19A-RELATED"/>
    <property type="match status" value="1"/>
</dbReference>
<feature type="transmembrane region" description="Helical" evidence="10">
    <location>
        <begin position="313"/>
        <end position="333"/>
    </location>
</feature>
<evidence type="ECO:0000313" key="11">
    <source>
        <dbReference type="EMBL" id="KAK6640937.1"/>
    </source>
</evidence>
<comment type="similarity">
    <text evidence="10">Belongs to the insect chemoreceptor superfamily. Heteromeric odorant receptor channel (TC 1.A.69) family.</text>
</comment>
<dbReference type="EMBL" id="JAWJWF010000001">
    <property type="protein sequence ID" value="KAK6640937.1"/>
    <property type="molecule type" value="Genomic_DNA"/>
</dbReference>
<feature type="transmembrane region" description="Helical" evidence="10">
    <location>
        <begin position="281"/>
        <end position="301"/>
    </location>
</feature>
<sequence length="405" mass="47944">MKTWLNFDYFRCEPFELNFRFHVLGGFWPLETKDKRKQIVFSIFSYVCYFSCTSIVVTQCLDLFLLRDNLIKLARHLVMIAISWAVVLKGYLLLFNIDHVNQLKDEMTLYKKTRTNPRDVDILEMSNQKILTVVKTFYSLTVPCVLAWIAYPALDSSEEYITPFPIVIPWQEWTPTIYITMYIYQSLALFSYMLNVLSVDGIFCGFVMRIIAHYDIVIENFRSLDELESFKNENCFYGYKSFRYRTDEEVVNAVIGDNIRLHRQIIHELNIFKRIYRNLSFVHFIAITTTIATVIFDAVVFFRGFGVETLQRILYMGIMLWDTFLYCFCGSILQEKSQELATAVYSTKWYLTRPKIRRELLFIIMKSQKAPKIYIGRFFALEMSTFVSLLKISYDITALFYKMAH</sequence>
<keyword evidence="7 10" id="KW-0472">Membrane</keyword>
<evidence type="ECO:0000256" key="9">
    <source>
        <dbReference type="ARBA" id="ARBA00023224"/>
    </source>
</evidence>
<feature type="transmembrane region" description="Helical" evidence="10">
    <location>
        <begin position="77"/>
        <end position="97"/>
    </location>
</feature>
<comment type="caution">
    <text evidence="10">Lacks conserved residue(s) required for the propagation of feature annotation.</text>
</comment>
<keyword evidence="12" id="KW-1185">Reference proteome</keyword>
<dbReference type="PANTHER" id="PTHR21137">
    <property type="entry name" value="ODORANT RECEPTOR"/>
    <property type="match status" value="1"/>
</dbReference>
<proteinExistence type="inferred from homology"/>
<evidence type="ECO:0000256" key="6">
    <source>
        <dbReference type="ARBA" id="ARBA00022989"/>
    </source>
</evidence>
<protein>
    <recommendedName>
        <fullName evidence="10">Odorant receptor</fullName>
    </recommendedName>
</protein>
<dbReference type="InterPro" id="IPR004117">
    <property type="entry name" value="7tm6_olfct_rcpt"/>
</dbReference>
<accession>A0ABR1BFR5</accession>
<keyword evidence="4 10" id="KW-0812">Transmembrane</keyword>
<keyword evidence="8 10" id="KW-0675">Receptor</keyword>
<evidence type="ECO:0000256" key="2">
    <source>
        <dbReference type="ARBA" id="ARBA00022475"/>
    </source>
</evidence>
<comment type="subcellular location">
    <subcellularLocation>
        <location evidence="1 10">Cell membrane</location>
        <topology evidence="1 10">Multi-pass membrane protein</topology>
    </subcellularLocation>
</comment>
<name>A0ABR1BFR5_POLSC</name>
<organism evidence="11 12">
    <name type="scientific">Polyplax serrata</name>
    <name type="common">Common mouse louse</name>
    <dbReference type="NCBI Taxonomy" id="468196"/>
    <lineage>
        <taxon>Eukaryota</taxon>
        <taxon>Metazoa</taxon>
        <taxon>Ecdysozoa</taxon>
        <taxon>Arthropoda</taxon>
        <taxon>Hexapoda</taxon>
        <taxon>Insecta</taxon>
        <taxon>Pterygota</taxon>
        <taxon>Neoptera</taxon>
        <taxon>Paraneoptera</taxon>
        <taxon>Psocodea</taxon>
        <taxon>Troctomorpha</taxon>
        <taxon>Phthiraptera</taxon>
        <taxon>Anoplura</taxon>
        <taxon>Polyplacidae</taxon>
        <taxon>Polyplax</taxon>
    </lineage>
</organism>
<reference evidence="11 12" key="1">
    <citation type="submission" date="2023-09" db="EMBL/GenBank/DDBJ databases">
        <title>Genomes of two closely related lineages of the louse Polyplax serrata with different host specificities.</title>
        <authorList>
            <person name="Martinu J."/>
            <person name="Tarabai H."/>
            <person name="Stefka J."/>
            <person name="Hypsa V."/>
        </authorList>
    </citation>
    <scope>NUCLEOTIDE SEQUENCE [LARGE SCALE GENOMIC DNA]</scope>
    <source>
        <strain evidence="11">98ZLc_SE</strain>
    </source>
</reference>